<dbReference type="EMBL" id="CP039690">
    <property type="protein sequence ID" value="QCI69001.1"/>
    <property type="molecule type" value="Genomic_DNA"/>
</dbReference>
<feature type="domain" description="Cytidyltransferase-like" evidence="8">
    <location>
        <begin position="23"/>
        <end position="104"/>
    </location>
</feature>
<dbReference type="GO" id="GO:0016773">
    <property type="term" value="F:phosphotransferase activity, alcohol group as acceptor"/>
    <property type="evidence" value="ECO:0007669"/>
    <property type="project" value="InterPro"/>
</dbReference>
<evidence type="ECO:0000313" key="10">
    <source>
        <dbReference type="Proteomes" id="UP000298781"/>
    </source>
</evidence>
<dbReference type="NCBIfam" id="TIGR00125">
    <property type="entry name" value="cyt_tran_rel"/>
    <property type="match status" value="1"/>
</dbReference>
<evidence type="ECO:0000259" key="8">
    <source>
        <dbReference type="Pfam" id="PF01467"/>
    </source>
</evidence>
<dbReference type="GO" id="GO:0033785">
    <property type="term" value="F:heptose 7-phosphate kinase activity"/>
    <property type="evidence" value="ECO:0007669"/>
    <property type="project" value="TreeGrafter"/>
</dbReference>
<dbReference type="InterPro" id="IPR004821">
    <property type="entry name" value="Cyt_trans-like"/>
</dbReference>
<keyword evidence="5" id="KW-0511">Multifunctional enzyme</keyword>
<dbReference type="PANTHER" id="PTHR46969:SF1">
    <property type="entry name" value="BIFUNCTIONAL PROTEIN HLDE"/>
    <property type="match status" value="1"/>
</dbReference>
<reference evidence="9 10" key="1">
    <citation type="submission" date="2019-04" db="EMBL/GenBank/DDBJ databases">
        <title>Phreatobacter aquaticus sp. nov.</title>
        <authorList>
            <person name="Choi A."/>
        </authorList>
    </citation>
    <scope>NUCLEOTIDE SEQUENCE [LARGE SCALE GENOMIC DNA]</scope>
    <source>
        <strain evidence="9 10">KCTC 52518</strain>
    </source>
</reference>
<keyword evidence="3" id="KW-0808">Transferase</keyword>
<dbReference type="RefSeq" id="WP_136964409.1">
    <property type="nucleotide sequence ID" value="NZ_CP039690.1"/>
</dbReference>
<evidence type="ECO:0000256" key="6">
    <source>
        <dbReference type="ARBA" id="ARBA00023277"/>
    </source>
</evidence>
<evidence type="ECO:0000256" key="3">
    <source>
        <dbReference type="ARBA" id="ARBA00022679"/>
    </source>
</evidence>
<dbReference type="CDD" id="cd01172">
    <property type="entry name" value="RfaE_like"/>
    <property type="match status" value="1"/>
</dbReference>
<dbReference type="AlphaFoldDB" id="A0A4D7B7I0"/>
<dbReference type="Gene3D" id="3.40.1190.20">
    <property type="match status" value="1"/>
</dbReference>
<dbReference type="SUPFAM" id="SSF53613">
    <property type="entry name" value="Ribokinase-like"/>
    <property type="match status" value="1"/>
</dbReference>
<dbReference type="Pfam" id="PF00294">
    <property type="entry name" value="PfkB"/>
    <property type="match status" value="1"/>
</dbReference>
<dbReference type="GO" id="GO:0005829">
    <property type="term" value="C:cytosol"/>
    <property type="evidence" value="ECO:0007669"/>
    <property type="project" value="TreeGrafter"/>
</dbReference>
<dbReference type="GO" id="GO:0033786">
    <property type="term" value="F:heptose-1-phosphate adenylyltransferase activity"/>
    <property type="evidence" value="ECO:0007669"/>
    <property type="project" value="TreeGrafter"/>
</dbReference>
<proteinExistence type="predicted"/>
<keyword evidence="6" id="KW-0119">Carbohydrate metabolism</keyword>
<dbReference type="Gene3D" id="3.40.50.620">
    <property type="entry name" value="HUPs"/>
    <property type="match status" value="1"/>
</dbReference>
<evidence type="ECO:0000313" key="9">
    <source>
        <dbReference type="EMBL" id="QCI69001.1"/>
    </source>
</evidence>
<dbReference type="OrthoDB" id="9802794at2"/>
<dbReference type="SUPFAM" id="SSF52374">
    <property type="entry name" value="Nucleotidylyl transferase"/>
    <property type="match status" value="1"/>
</dbReference>
<dbReference type="InterPro" id="IPR029056">
    <property type="entry name" value="Ribokinase-like"/>
</dbReference>
<dbReference type="Proteomes" id="UP000298781">
    <property type="component" value="Chromosome"/>
</dbReference>
<dbReference type="InterPro" id="IPR011611">
    <property type="entry name" value="PfkB_dom"/>
</dbReference>
<evidence type="ECO:0000256" key="5">
    <source>
        <dbReference type="ARBA" id="ARBA00023268"/>
    </source>
</evidence>
<evidence type="ECO:0000259" key="7">
    <source>
        <dbReference type="Pfam" id="PF00294"/>
    </source>
</evidence>
<keyword evidence="4" id="KW-0418">Kinase</keyword>
<comment type="function">
    <text evidence="1">Catalyzes the phosphorylation of D-glycero-D-manno-heptose 7-phosphate at the C-1 position to selectively form D-glycero-beta-D-manno-heptose-1,7-bisphosphate.</text>
</comment>
<accession>A0A4D7B7I0</accession>
<keyword evidence="10" id="KW-1185">Reference proteome</keyword>
<gene>
    <name evidence="9" type="ORF">E8M01_02345</name>
</gene>
<comment type="function">
    <text evidence="2">Catalyzes the ADP transfer from ATP to D-glycero-beta-D-manno-heptose 1-phosphate, yielding ADP-D-glycero-beta-D-manno-heptose.</text>
</comment>
<dbReference type="InterPro" id="IPR011913">
    <property type="entry name" value="RfaE_dom_I"/>
</dbReference>
<organism evidence="9 10">
    <name type="scientific">Phreatobacter stygius</name>
    <dbReference type="NCBI Taxonomy" id="1940610"/>
    <lineage>
        <taxon>Bacteria</taxon>
        <taxon>Pseudomonadati</taxon>
        <taxon>Pseudomonadota</taxon>
        <taxon>Alphaproteobacteria</taxon>
        <taxon>Hyphomicrobiales</taxon>
        <taxon>Phreatobacteraceae</taxon>
        <taxon>Phreatobacter</taxon>
    </lineage>
</organism>
<sequence>MRLQSSADRIRLNVPNGSRVAFVSGNFNILHPGHLRLLRFASDLADVLVVGLNPDGTSGVTVPGEMRIESILALSFVQNAVLLSESPTQFISRLKPDFVVKGKEFEQLNNPEAKAVVGYGGKLIFSSGEMRFASMELLQKEYTDTVFSTIHKPPNFHARHRFEMADLHRLLGDFEKVRVTVIGDIIIDDYITCEPLGMSQEDPTIVVTPLETKTFVGGAGVVAAHARNLGAQTRFFSVFGADDAADYACAALKDMNVEVHAFRDETRPTTRKQRYRAHNKTLLRVNHLRQHAVSAEISDTMLDQLTAVLNDTDLIMFSDFNYGCLPQRFVDQVTKLARERGIPMTADSQASSQMSDISRFRGMALVTPTEREARLALHDSNSGLAFLAQDLHEKAMAESVIITLGGEGMLILGRGEDGQPLTDRLPAMNKAPKDVAGAGDSLFTAASIALCTGADIWRSAYLGGIAAACQISRVGNSPLKASDILIELDQPDIE</sequence>
<dbReference type="KEGG" id="pstg:E8M01_02345"/>
<dbReference type="PANTHER" id="PTHR46969">
    <property type="entry name" value="BIFUNCTIONAL PROTEIN HLDE"/>
    <property type="match status" value="1"/>
</dbReference>
<evidence type="ECO:0000256" key="4">
    <source>
        <dbReference type="ARBA" id="ARBA00022777"/>
    </source>
</evidence>
<protein>
    <submittedName>
        <fullName evidence="9">ADP-heptose synthase</fullName>
    </submittedName>
</protein>
<dbReference type="Pfam" id="PF01467">
    <property type="entry name" value="CTP_transf_like"/>
    <property type="match status" value="1"/>
</dbReference>
<evidence type="ECO:0000256" key="2">
    <source>
        <dbReference type="ARBA" id="ARBA00003753"/>
    </source>
</evidence>
<name>A0A4D7B7I0_9HYPH</name>
<dbReference type="InterPro" id="IPR014729">
    <property type="entry name" value="Rossmann-like_a/b/a_fold"/>
</dbReference>
<feature type="domain" description="Carbohydrate kinase PfkB" evidence="7">
    <location>
        <begin position="179"/>
        <end position="476"/>
    </location>
</feature>
<evidence type="ECO:0000256" key="1">
    <source>
        <dbReference type="ARBA" id="ARBA00002319"/>
    </source>
</evidence>